<dbReference type="Pfam" id="PF09754">
    <property type="entry name" value="PAC2"/>
    <property type="match status" value="1"/>
</dbReference>
<gene>
    <name evidence="1" type="ORF">PV02_01980</name>
</gene>
<proteinExistence type="predicted"/>
<dbReference type="AlphaFoldDB" id="A0AAE3H8L3"/>
<evidence type="ECO:0000313" key="2">
    <source>
        <dbReference type="Proteomes" id="UP001206983"/>
    </source>
</evidence>
<dbReference type="PANTHER" id="PTHR35610">
    <property type="entry name" value="3-ISOPROPYLMALATE DEHYDRATASE-RELATED"/>
    <property type="match status" value="1"/>
</dbReference>
<dbReference type="EMBL" id="JTEO01000002">
    <property type="protein sequence ID" value="MCQ6961966.1"/>
    <property type="molecule type" value="Genomic_DNA"/>
</dbReference>
<accession>A0AAE3H8L3</accession>
<dbReference type="Proteomes" id="UP001206983">
    <property type="component" value="Unassembled WGS sequence"/>
</dbReference>
<dbReference type="InterPro" id="IPR019151">
    <property type="entry name" value="Proteasome_assmbl_chaperone_2"/>
</dbReference>
<evidence type="ECO:0000313" key="1">
    <source>
        <dbReference type="EMBL" id="MCQ6961966.1"/>
    </source>
</evidence>
<dbReference type="InterPro" id="IPR004426">
    <property type="entry name" value="MJ1210-like"/>
</dbReference>
<dbReference type="RefSeq" id="WP_256621709.1">
    <property type="nucleotide sequence ID" value="NZ_JTEO01000002.1"/>
</dbReference>
<protein>
    <submittedName>
        <fullName evidence="1">3-isopropylmalate dehydratase</fullName>
    </submittedName>
</protein>
<dbReference type="Gene3D" id="3.40.50.10900">
    <property type="entry name" value="PAC-like subunit"/>
    <property type="match status" value="1"/>
</dbReference>
<name>A0AAE3H8L3_9EURY</name>
<dbReference type="SUPFAM" id="SSF159659">
    <property type="entry name" value="Cgl1923-like"/>
    <property type="match status" value="1"/>
</dbReference>
<comment type="caution">
    <text evidence="1">The sequence shown here is derived from an EMBL/GenBank/DDBJ whole genome shotgun (WGS) entry which is preliminary data.</text>
</comment>
<sequence length="259" mass="28841">MQEIKVIRLKDELQLREPVFLVGLPGVGHVGKLVAEHLIEELDAEKIIEIYSHHFPPQVLVDENSEIHMVNNEMYICSTDECDILILVGDHQSSTAEGHYQLCDLYLDIAEEFGIKKIYTLGGFPTGQLTHSDEVLGAVNNPELKEELVNAGVVFRENEPGGGIVGASGLILGLSRFRKMDAACLMGLTSGYLVDPKSAQSLLKVISRLFSIEIDEGPLEERAKEMEKIVARLKEVEQQQQQMAMPEANIKDEDLRYIG</sequence>
<keyword evidence="2" id="KW-1185">Reference proteome</keyword>
<dbReference type="InterPro" id="IPR038389">
    <property type="entry name" value="PSMG2_sf"/>
</dbReference>
<organism evidence="1 2">
    <name type="scientific">Methanolobus chelungpuianus</name>
    <dbReference type="NCBI Taxonomy" id="502115"/>
    <lineage>
        <taxon>Archaea</taxon>
        <taxon>Methanobacteriati</taxon>
        <taxon>Methanobacteriota</taxon>
        <taxon>Stenosarchaea group</taxon>
        <taxon>Methanomicrobia</taxon>
        <taxon>Methanosarcinales</taxon>
        <taxon>Methanosarcinaceae</taxon>
        <taxon>Methanolobus</taxon>
    </lineage>
</organism>
<dbReference type="PANTHER" id="PTHR35610:SF7">
    <property type="entry name" value="3-ISOPROPYLMALATE DEHYDRATASE"/>
    <property type="match status" value="1"/>
</dbReference>
<reference evidence="1 2" key="1">
    <citation type="journal article" date="2011" name="Appl. Environ. Microbiol.">
        <title>Methanogenic archaea isolated from Taiwan's Chelungpu fault.</title>
        <authorList>
            <person name="Wu S.Y."/>
            <person name="Lai M.C."/>
        </authorList>
    </citation>
    <scope>NUCLEOTIDE SEQUENCE [LARGE SCALE GENOMIC DNA]</scope>
    <source>
        <strain evidence="1 2">St545Mb</strain>
    </source>
</reference>
<dbReference type="NCBIfam" id="TIGR00162">
    <property type="entry name" value="proteasome assembly chaperone family protein"/>
    <property type="match status" value="1"/>
</dbReference>